<accession>A0A1F8BAA8</accession>
<evidence type="ECO:0000313" key="2">
    <source>
        <dbReference type="EMBL" id="OGM60325.1"/>
    </source>
</evidence>
<keyword evidence="1" id="KW-1133">Transmembrane helix</keyword>
<proteinExistence type="predicted"/>
<dbReference type="AlphaFoldDB" id="A0A1F8BAA8"/>
<feature type="transmembrane region" description="Helical" evidence="1">
    <location>
        <begin position="33"/>
        <end position="52"/>
    </location>
</feature>
<dbReference type="Proteomes" id="UP000176404">
    <property type="component" value="Unassembled WGS sequence"/>
</dbReference>
<dbReference type="EMBL" id="MGHD01000005">
    <property type="protein sequence ID" value="OGM60325.1"/>
    <property type="molecule type" value="Genomic_DNA"/>
</dbReference>
<evidence type="ECO:0008006" key="4">
    <source>
        <dbReference type="Google" id="ProtNLM"/>
    </source>
</evidence>
<gene>
    <name evidence="2" type="ORF">A2892_03210</name>
</gene>
<feature type="transmembrane region" description="Helical" evidence="1">
    <location>
        <begin position="72"/>
        <end position="95"/>
    </location>
</feature>
<name>A0A1F8BAA8_9BACT</name>
<feature type="transmembrane region" description="Helical" evidence="1">
    <location>
        <begin position="107"/>
        <end position="130"/>
    </location>
</feature>
<keyword evidence="1" id="KW-0812">Transmembrane</keyword>
<comment type="caution">
    <text evidence="2">The sequence shown here is derived from an EMBL/GenBank/DDBJ whole genome shotgun (WGS) entry which is preliminary data.</text>
</comment>
<reference evidence="2 3" key="1">
    <citation type="journal article" date="2016" name="Nat. Commun.">
        <title>Thousands of microbial genomes shed light on interconnected biogeochemical processes in an aquifer system.</title>
        <authorList>
            <person name="Anantharaman K."/>
            <person name="Brown C.T."/>
            <person name="Hug L.A."/>
            <person name="Sharon I."/>
            <person name="Castelle C.J."/>
            <person name="Probst A.J."/>
            <person name="Thomas B.C."/>
            <person name="Singh A."/>
            <person name="Wilkins M.J."/>
            <person name="Karaoz U."/>
            <person name="Brodie E.L."/>
            <person name="Williams K.H."/>
            <person name="Hubbard S.S."/>
            <person name="Banfield J.F."/>
        </authorList>
    </citation>
    <scope>NUCLEOTIDE SEQUENCE [LARGE SCALE GENOMIC DNA]</scope>
</reference>
<dbReference type="STRING" id="1802517.A2892_03210"/>
<protein>
    <recommendedName>
        <fullName evidence="4">DUF1648 domain-containing protein</fullName>
    </recommendedName>
</protein>
<keyword evidence="1" id="KW-0472">Membrane</keyword>
<evidence type="ECO:0000256" key="1">
    <source>
        <dbReference type="SAM" id="Phobius"/>
    </source>
</evidence>
<sequence length="133" mass="14960">MVNKSSFFKQKIKTSKIYKPRKEDLEKIPLAKMAYFSLILSILNILIVLVSQNNLPPEVPLFYGLARGQEQLASAIKLTLPAIISIFIIIINFILTTFTKNRFLQQALILTGFAVSFLSLITIVKTILLVGSF</sequence>
<organism evidence="2 3">
    <name type="scientific">Candidatus Woesebacteria bacterium RIFCSPLOWO2_01_FULL_39_10b</name>
    <dbReference type="NCBI Taxonomy" id="1802517"/>
    <lineage>
        <taxon>Bacteria</taxon>
        <taxon>Candidatus Woeseibacteriota</taxon>
    </lineage>
</organism>
<evidence type="ECO:0000313" key="3">
    <source>
        <dbReference type="Proteomes" id="UP000176404"/>
    </source>
</evidence>